<dbReference type="RefSeq" id="WP_211951141.1">
    <property type="nucleotide sequence ID" value="NZ_CAJPUY010000044.1"/>
</dbReference>
<dbReference type="AlphaFoldDB" id="A0A916MYM0"/>
<evidence type="ECO:0000313" key="4">
    <source>
        <dbReference type="Proteomes" id="UP000672934"/>
    </source>
</evidence>
<dbReference type="EC" id="1.3.1.103" evidence="3"/>
<reference evidence="3" key="1">
    <citation type="submission" date="2021-03" db="EMBL/GenBank/DDBJ databases">
        <authorList>
            <person name="Peeters C."/>
        </authorList>
    </citation>
    <scope>NUCLEOTIDE SEQUENCE</scope>
    <source>
        <strain evidence="3">LMG 31506</strain>
    </source>
</reference>
<dbReference type="PANTHER" id="PTHR44154">
    <property type="entry name" value="QUINONE OXIDOREDUCTASE"/>
    <property type="match status" value="1"/>
</dbReference>
<dbReference type="SUPFAM" id="SSF51735">
    <property type="entry name" value="NAD(P)-binding Rossmann-fold domains"/>
    <property type="match status" value="1"/>
</dbReference>
<dbReference type="InterPro" id="IPR051603">
    <property type="entry name" value="Zinc-ADH_QOR/CCCR"/>
</dbReference>
<gene>
    <name evidence="3" type="ORF">LMG31506_06315</name>
</gene>
<dbReference type="CDD" id="cd08253">
    <property type="entry name" value="zeta_crystallin"/>
    <property type="match status" value="1"/>
</dbReference>
<dbReference type="Pfam" id="PF00107">
    <property type="entry name" value="ADH_zinc_N"/>
    <property type="match status" value="1"/>
</dbReference>
<organism evidence="3 4">
    <name type="scientific">Cupriavidus yeoncheonensis</name>
    <dbReference type="NCBI Taxonomy" id="1462994"/>
    <lineage>
        <taxon>Bacteria</taxon>
        <taxon>Pseudomonadati</taxon>
        <taxon>Pseudomonadota</taxon>
        <taxon>Betaproteobacteria</taxon>
        <taxon>Burkholderiales</taxon>
        <taxon>Burkholderiaceae</taxon>
        <taxon>Cupriavidus</taxon>
    </lineage>
</organism>
<evidence type="ECO:0000313" key="3">
    <source>
        <dbReference type="EMBL" id="CAG2158287.1"/>
    </source>
</evidence>
<dbReference type="Gene3D" id="3.40.50.720">
    <property type="entry name" value="NAD(P)-binding Rossmann-like Domain"/>
    <property type="match status" value="1"/>
</dbReference>
<keyword evidence="1" id="KW-0521">NADP</keyword>
<dbReference type="Gene3D" id="3.90.180.10">
    <property type="entry name" value="Medium-chain alcohol dehydrogenases, catalytic domain"/>
    <property type="match status" value="1"/>
</dbReference>
<evidence type="ECO:0000259" key="2">
    <source>
        <dbReference type="SMART" id="SM00829"/>
    </source>
</evidence>
<dbReference type="InterPro" id="IPR036291">
    <property type="entry name" value="NAD(P)-bd_dom_sf"/>
</dbReference>
<dbReference type="GO" id="GO:0102523">
    <property type="term" value="F:2-chloroacrylate reductase activity"/>
    <property type="evidence" value="ECO:0007669"/>
    <property type="project" value="UniProtKB-EC"/>
</dbReference>
<dbReference type="EMBL" id="CAJPUY010000044">
    <property type="protein sequence ID" value="CAG2158287.1"/>
    <property type="molecule type" value="Genomic_DNA"/>
</dbReference>
<evidence type="ECO:0000256" key="1">
    <source>
        <dbReference type="ARBA" id="ARBA00022857"/>
    </source>
</evidence>
<keyword evidence="4" id="KW-1185">Reference proteome</keyword>
<name>A0A916MYM0_9BURK</name>
<dbReference type="InterPro" id="IPR020843">
    <property type="entry name" value="ER"/>
</dbReference>
<dbReference type="InterPro" id="IPR013154">
    <property type="entry name" value="ADH-like_N"/>
</dbReference>
<dbReference type="Proteomes" id="UP000672934">
    <property type="component" value="Unassembled WGS sequence"/>
</dbReference>
<protein>
    <submittedName>
        <fullName evidence="3">2-haloacrylate reductase</fullName>
        <ecNumber evidence="3">1.3.1.103</ecNumber>
    </submittedName>
</protein>
<dbReference type="InterPro" id="IPR011032">
    <property type="entry name" value="GroES-like_sf"/>
</dbReference>
<accession>A0A916MYM0</accession>
<dbReference type="Pfam" id="PF08240">
    <property type="entry name" value="ADH_N"/>
    <property type="match status" value="1"/>
</dbReference>
<keyword evidence="3" id="KW-0560">Oxidoreductase</keyword>
<comment type="caution">
    <text evidence="3">The sequence shown here is derived from an EMBL/GenBank/DDBJ whole genome shotgun (WGS) entry which is preliminary data.</text>
</comment>
<dbReference type="PANTHER" id="PTHR44154:SF1">
    <property type="entry name" value="QUINONE OXIDOREDUCTASE"/>
    <property type="match status" value="1"/>
</dbReference>
<dbReference type="SMART" id="SM00829">
    <property type="entry name" value="PKS_ER"/>
    <property type="match status" value="1"/>
</dbReference>
<dbReference type="SUPFAM" id="SSF50129">
    <property type="entry name" value="GroES-like"/>
    <property type="match status" value="1"/>
</dbReference>
<proteinExistence type="predicted"/>
<feature type="domain" description="Enoyl reductase (ER)" evidence="2">
    <location>
        <begin position="11"/>
        <end position="324"/>
    </location>
</feature>
<sequence>MKAIWYEKQGRAEEVLQFGDLPAPLPGPGEVRVRLHASGVNPSDANRRAGRMHGGLEFPRIIPNSDGAGVIDRVGDGVDHSMLGSRVWLHFGQRGRPFGTAAEYICLPHELTSPLPEHLDFAQGACLGIPAMSAYWSLFQHGAIKGKRILVTGGAGAVGHYAVQLAKWGGAYVIATTSSERKAAHATSGGADAVIDYAAADAALQILDATQGQGVDHIVDVNAVDNAELCVQVASNHARWVSYASGAHQALPLVALIRKNLCLQGLYLPGLPYEVRWIIQEGLSRWMNDVPDAIHAVDSLFDSRDTAQAHLAVEAGTKLGTVVVRCDTD</sequence>
<dbReference type="InterPro" id="IPR013149">
    <property type="entry name" value="ADH-like_C"/>
</dbReference>